<name>A0A3M8K9F6_9CORY</name>
<proteinExistence type="predicted"/>
<dbReference type="GO" id="GO:0005509">
    <property type="term" value="F:calcium ion binding"/>
    <property type="evidence" value="ECO:0007669"/>
    <property type="project" value="UniProtKB-ARBA"/>
</dbReference>
<feature type="transmembrane region" description="Helical" evidence="13">
    <location>
        <begin position="183"/>
        <end position="209"/>
    </location>
</feature>
<gene>
    <name evidence="16" type="ORF">C5L39_00280</name>
</gene>
<evidence type="ECO:0000259" key="15">
    <source>
        <dbReference type="PROSITE" id="PS50885"/>
    </source>
</evidence>
<dbReference type="InterPro" id="IPR036097">
    <property type="entry name" value="HisK_dim/P_sf"/>
</dbReference>
<dbReference type="InterPro" id="IPR003594">
    <property type="entry name" value="HATPase_dom"/>
</dbReference>
<organism evidence="16 17">
    <name type="scientific">Corynebacterium alimapuense</name>
    <dbReference type="NCBI Taxonomy" id="1576874"/>
    <lineage>
        <taxon>Bacteria</taxon>
        <taxon>Bacillati</taxon>
        <taxon>Actinomycetota</taxon>
        <taxon>Actinomycetes</taxon>
        <taxon>Mycobacteriales</taxon>
        <taxon>Corynebacteriaceae</taxon>
        <taxon>Corynebacterium</taxon>
    </lineage>
</organism>
<feature type="domain" description="HAMP" evidence="15">
    <location>
        <begin position="211"/>
        <end position="264"/>
    </location>
</feature>
<dbReference type="AlphaFoldDB" id="A0A3M8K9F6"/>
<evidence type="ECO:0000256" key="2">
    <source>
        <dbReference type="ARBA" id="ARBA00001968"/>
    </source>
</evidence>
<protein>
    <recommendedName>
        <fullName evidence="4">histidine kinase</fullName>
        <ecNumber evidence="4">2.7.13.3</ecNumber>
    </recommendedName>
</protein>
<dbReference type="SMART" id="SM00387">
    <property type="entry name" value="HATPase_c"/>
    <property type="match status" value="1"/>
</dbReference>
<dbReference type="SUPFAM" id="SSF47384">
    <property type="entry name" value="Homodimeric domain of signal transducing histidine kinase"/>
    <property type="match status" value="1"/>
</dbReference>
<accession>A0A3M8K9F6</accession>
<evidence type="ECO:0000259" key="14">
    <source>
        <dbReference type="PROSITE" id="PS50109"/>
    </source>
</evidence>
<keyword evidence="17" id="KW-1185">Reference proteome</keyword>
<keyword evidence="9 13" id="KW-1133">Transmembrane helix</keyword>
<comment type="subcellular location">
    <subcellularLocation>
        <location evidence="3">Cell membrane</location>
    </subcellularLocation>
</comment>
<sequence length="494" mass="53198">MNFPAYPSSGSADQAPVDNPYARPAEESTAPGAGPSLGRRSLPLRTWLVIIIVMVSGIGLTASSVAVSSVMRGVMYSRVDDELVNSLSGWARNSDIFNSDRTSRPPTDFVVIKLFADGSSVVFNDPGNLPSLSHLESGGPPQTVNSEVASTSGAAGTKWRVISYDDGEVTTVVAKNLDEEQALLYRLAMIQLIISLLVLVAMALLGYFFTRQALAPLREVERTAGKIAEGDLGRRVPPWPRETEVGQLAHALNTMLGQLQESVETSRGKEEQMRRFVGDASHELRTPLTSVRGYTELYRSGATRDIDLVLSRIDDESRRMSLLVEDLLALTRAEGSRLESAPVDLLELSLSVASSARAAFPGRKVSVSNETSSIPMVNGDPTRLHQVLLNLVSNGLIHGGDDAALTLVLDLDDKCDDVVITVRDDGRGMPPEVSDHIFERFYREDASRSRSSGGSGLGLAITKSLVDKHGGTISVDSVVGEGTAFIVRLPRLND</sequence>
<dbReference type="CDD" id="cd00075">
    <property type="entry name" value="HATPase"/>
    <property type="match status" value="1"/>
</dbReference>
<dbReference type="InterPro" id="IPR004358">
    <property type="entry name" value="Sig_transdc_His_kin-like_C"/>
</dbReference>
<dbReference type="InterPro" id="IPR003660">
    <property type="entry name" value="HAMP_dom"/>
</dbReference>
<evidence type="ECO:0000256" key="10">
    <source>
        <dbReference type="ARBA" id="ARBA00023012"/>
    </source>
</evidence>
<keyword evidence="7 13" id="KW-0812">Transmembrane</keyword>
<evidence type="ECO:0000313" key="17">
    <source>
        <dbReference type="Proteomes" id="UP000266975"/>
    </source>
</evidence>
<dbReference type="Pfam" id="PF00672">
    <property type="entry name" value="HAMP"/>
    <property type="match status" value="1"/>
</dbReference>
<reference evidence="16 17" key="1">
    <citation type="submission" date="2018-02" db="EMBL/GenBank/DDBJ databases">
        <title>Corynebacterium alimpuense sp. nov., a marine obligate actinomycete isolated from sediments of Valparaiso bay, Chile.</title>
        <authorList>
            <person name="Claverias F."/>
            <person name="Gonzales-Siles L."/>
            <person name="Salva-Serra F."/>
            <person name="Inganaes E."/>
            <person name="Molin K."/>
            <person name="Cumsille A."/>
            <person name="Undabarrena A."/>
            <person name="Couve E."/>
            <person name="Moore E.R.B."/>
            <person name="Gomila M."/>
            <person name="Camara B."/>
        </authorList>
    </citation>
    <scope>NUCLEOTIDE SEQUENCE [LARGE SCALE GENOMIC DNA]</scope>
    <source>
        <strain evidence="16 17">CCUG 69366</strain>
    </source>
</reference>
<feature type="transmembrane region" description="Helical" evidence="13">
    <location>
        <begin position="47"/>
        <end position="68"/>
    </location>
</feature>
<keyword evidence="11 13" id="KW-0472">Membrane</keyword>
<comment type="catalytic activity">
    <reaction evidence="1">
        <text>ATP + protein L-histidine = ADP + protein N-phospho-L-histidine.</text>
        <dbReference type="EC" id="2.7.13.3"/>
    </reaction>
</comment>
<evidence type="ECO:0000256" key="4">
    <source>
        <dbReference type="ARBA" id="ARBA00012438"/>
    </source>
</evidence>
<dbReference type="RefSeq" id="WP_123046896.1">
    <property type="nucleotide sequence ID" value="NZ_PTJO01000001.1"/>
</dbReference>
<dbReference type="PROSITE" id="PS50109">
    <property type="entry name" value="HIS_KIN"/>
    <property type="match status" value="1"/>
</dbReference>
<comment type="caution">
    <text evidence="16">The sequence shown here is derived from an EMBL/GenBank/DDBJ whole genome shotgun (WGS) entry which is preliminary data.</text>
</comment>
<dbReference type="Pfam" id="PF00512">
    <property type="entry name" value="HisKA"/>
    <property type="match status" value="1"/>
</dbReference>
<dbReference type="EMBL" id="PTJO01000001">
    <property type="protein sequence ID" value="RNE49851.1"/>
    <property type="molecule type" value="Genomic_DNA"/>
</dbReference>
<dbReference type="GO" id="GO:0000155">
    <property type="term" value="F:phosphorelay sensor kinase activity"/>
    <property type="evidence" value="ECO:0007669"/>
    <property type="project" value="InterPro"/>
</dbReference>
<dbReference type="CDD" id="cd00082">
    <property type="entry name" value="HisKA"/>
    <property type="match status" value="1"/>
</dbReference>
<dbReference type="PANTHER" id="PTHR45436:SF5">
    <property type="entry name" value="SENSOR HISTIDINE KINASE TRCS"/>
    <property type="match status" value="1"/>
</dbReference>
<dbReference type="SMART" id="SM00388">
    <property type="entry name" value="HisKA"/>
    <property type="match status" value="1"/>
</dbReference>
<evidence type="ECO:0000256" key="12">
    <source>
        <dbReference type="SAM" id="MobiDB-lite"/>
    </source>
</evidence>
<evidence type="ECO:0000256" key="11">
    <source>
        <dbReference type="ARBA" id="ARBA00023136"/>
    </source>
</evidence>
<dbReference type="SMART" id="SM00304">
    <property type="entry name" value="HAMP"/>
    <property type="match status" value="1"/>
</dbReference>
<dbReference type="Gene3D" id="1.10.287.130">
    <property type="match status" value="1"/>
</dbReference>
<dbReference type="Gene3D" id="6.10.340.10">
    <property type="match status" value="1"/>
</dbReference>
<dbReference type="GO" id="GO:0005886">
    <property type="term" value="C:plasma membrane"/>
    <property type="evidence" value="ECO:0007669"/>
    <property type="project" value="UniProtKB-SubCell"/>
</dbReference>
<comment type="cofactor">
    <cofactor evidence="2">
        <name>a divalent metal cation</name>
        <dbReference type="ChEBI" id="CHEBI:60240"/>
    </cofactor>
</comment>
<dbReference type="CDD" id="cd06225">
    <property type="entry name" value="HAMP"/>
    <property type="match status" value="1"/>
</dbReference>
<dbReference type="PRINTS" id="PR00344">
    <property type="entry name" value="BCTRLSENSOR"/>
</dbReference>
<dbReference type="Pfam" id="PF02518">
    <property type="entry name" value="HATPase_c"/>
    <property type="match status" value="1"/>
</dbReference>
<dbReference type="FunFam" id="3.30.565.10:FF:000006">
    <property type="entry name" value="Sensor histidine kinase WalK"/>
    <property type="match status" value="1"/>
</dbReference>
<evidence type="ECO:0000256" key="6">
    <source>
        <dbReference type="ARBA" id="ARBA00022679"/>
    </source>
</evidence>
<dbReference type="InterPro" id="IPR003661">
    <property type="entry name" value="HisK_dim/P_dom"/>
</dbReference>
<dbReference type="OrthoDB" id="9786919at2"/>
<keyword evidence="6" id="KW-0808">Transferase</keyword>
<dbReference type="EC" id="2.7.13.3" evidence="4"/>
<dbReference type="InterPro" id="IPR050428">
    <property type="entry name" value="TCS_sensor_his_kinase"/>
</dbReference>
<dbReference type="Gene3D" id="3.30.565.10">
    <property type="entry name" value="Histidine kinase-like ATPase, C-terminal domain"/>
    <property type="match status" value="1"/>
</dbReference>
<evidence type="ECO:0000256" key="3">
    <source>
        <dbReference type="ARBA" id="ARBA00004236"/>
    </source>
</evidence>
<evidence type="ECO:0000256" key="8">
    <source>
        <dbReference type="ARBA" id="ARBA00022777"/>
    </source>
</evidence>
<keyword evidence="10" id="KW-0902">Two-component regulatory system</keyword>
<dbReference type="SUPFAM" id="SSF158472">
    <property type="entry name" value="HAMP domain-like"/>
    <property type="match status" value="1"/>
</dbReference>
<dbReference type="PROSITE" id="PS50885">
    <property type="entry name" value="HAMP"/>
    <property type="match status" value="1"/>
</dbReference>
<dbReference type="SUPFAM" id="SSF55874">
    <property type="entry name" value="ATPase domain of HSP90 chaperone/DNA topoisomerase II/histidine kinase"/>
    <property type="match status" value="1"/>
</dbReference>
<evidence type="ECO:0000313" key="16">
    <source>
        <dbReference type="EMBL" id="RNE49851.1"/>
    </source>
</evidence>
<dbReference type="InterPro" id="IPR036890">
    <property type="entry name" value="HATPase_C_sf"/>
</dbReference>
<dbReference type="PANTHER" id="PTHR45436">
    <property type="entry name" value="SENSOR HISTIDINE KINASE YKOH"/>
    <property type="match status" value="1"/>
</dbReference>
<feature type="domain" description="Histidine kinase" evidence="14">
    <location>
        <begin position="279"/>
        <end position="493"/>
    </location>
</feature>
<dbReference type="Proteomes" id="UP000266975">
    <property type="component" value="Unassembled WGS sequence"/>
</dbReference>
<evidence type="ECO:0000256" key="7">
    <source>
        <dbReference type="ARBA" id="ARBA00022692"/>
    </source>
</evidence>
<keyword evidence="5" id="KW-0597">Phosphoprotein</keyword>
<dbReference type="FunFam" id="1.10.287.130:FF:000001">
    <property type="entry name" value="Two-component sensor histidine kinase"/>
    <property type="match status" value="1"/>
</dbReference>
<evidence type="ECO:0000256" key="1">
    <source>
        <dbReference type="ARBA" id="ARBA00000085"/>
    </source>
</evidence>
<evidence type="ECO:0000256" key="13">
    <source>
        <dbReference type="SAM" id="Phobius"/>
    </source>
</evidence>
<keyword evidence="8 16" id="KW-0418">Kinase</keyword>
<feature type="region of interest" description="Disordered" evidence="12">
    <location>
        <begin position="1"/>
        <end position="36"/>
    </location>
</feature>
<dbReference type="InterPro" id="IPR005467">
    <property type="entry name" value="His_kinase_dom"/>
</dbReference>
<evidence type="ECO:0000256" key="9">
    <source>
        <dbReference type="ARBA" id="ARBA00022989"/>
    </source>
</evidence>
<evidence type="ECO:0000256" key="5">
    <source>
        <dbReference type="ARBA" id="ARBA00022553"/>
    </source>
</evidence>